<evidence type="ECO:0000313" key="7">
    <source>
        <dbReference type="EMBL" id="AYQ54772.1"/>
    </source>
</evidence>
<dbReference type="GO" id="GO:0005829">
    <property type="term" value="C:cytosol"/>
    <property type="evidence" value="ECO:0007669"/>
    <property type="project" value="TreeGrafter"/>
</dbReference>
<dbReference type="Pfam" id="PF10120">
    <property type="entry name" value="ThiN"/>
    <property type="match status" value="1"/>
</dbReference>
<dbReference type="InterPro" id="IPR013749">
    <property type="entry name" value="PM/HMP-P_kinase-1"/>
</dbReference>
<dbReference type="NCBIfam" id="TIGR00097">
    <property type="entry name" value="HMP-P_kinase"/>
    <property type="match status" value="1"/>
</dbReference>
<evidence type="ECO:0000313" key="8">
    <source>
        <dbReference type="Proteomes" id="UP000273278"/>
    </source>
</evidence>
<dbReference type="GO" id="GO:0008972">
    <property type="term" value="F:phosphomethylpyrimidine kinase activity"/>
    <property type="evidence" value="ECO:0007669"/>
    <property type="project" value="InterPro"/>
</dbReference>
<evidence type="ECO:0000259" key="5">
    <source>
        <dbReference type="Pfam" id="PF08543"/>
    </source>
</evidence>
<dbReference type="PANTHER" id="PTHR20858">
    <property type="entry name" value="PHOSPHOMETHYLPYRIMIDINE KINASE"/>
    <property type="match status" value="1"/>
</dbReference>
<dbReference type="SUPFAM" id="SSF53613">
    <property type="entry name" value="Ribokinase-like"/>
    <property type="match status" value="1"/>
</dbReference>
<protein>
    <submittedName>
        <fullName evidence="7">Bifunctional hydroxymethylpyrimidine kinase/phosphomethylpyrimidine kinase</fullName>
    </submittedName>
</protein>
<proteinExistence type="predicted"/>
<dbReference type="OMA" id="WAKTGML"/>
<reference evidence="7 8" key="1">
    <citation type="submission" date="2016-10" db="EMBL/GenBank/DDBJ databases">
        <title>Complete genome of the TMA-utilizing, human hosted archaeon Methanomethylophilus alvus Gen. nov, sp. nov., strain Mx-05, derived from a pure culture.</title>
        <authorList>
            <person name="Brugere J.-F."/>
            <person name="Ben Hania W."/>
            <person name="Chaudhary P.P."/>
            <person name="Gaci N."/>
            <person name="Borrel G."/>
            <person name="Cao Van Tuat L."/>
            <person name="Fardeau M.-L."/>
            <person name="Harris H.M.B."/>
            <person name="O'Toole P.W."/>
            <person name="Ollivier B."/>
        </authorList>
    </citation>
    <scope>NUCLEOTIDE SEQUENCE [LARGE SCALE GENOMIC DNA]</scope>
    <source>
        <strain evidence="7 8">Mx-05</strain>
    </source>
</reference>
<feature type="domain" description="Thiamine-phosphate synthase ThiN" evidence="6">
    <location>
        <begin position="272"/>
        <end position="428"/>
    </location>
</feature>
<name>A0A3G3IGX1_9ARCH</name>
<dbReference type="InterPro" id="IPR019293">
    <property type="entry name" value="ThiN"/>
</dbReference>
<dbReference type="Gene3D" id="3.40.1190.20">
    <property type="match status" value="1"/>
</dbReference>
<dbReference type="PANTHER" id="PTHR20858:SF17">
    <property type="entry name" value="HYDROXYMETHYLPYRIMIDINE_PHOSPHOMETHYLPYRIMIDINE KINASE THI20-RELATED"/>
    <property type="match status" value="1"/>
</dbReference>
<dbReference type="AlphaFoldDB" id="A0A3G3IGX1"/>
<dbReference type="GO" id="GO:0009228">
    <property type="term" value="P:thiamine biosynthetic process"/>
    <property type="evidence" value="ECO:0007669"/>
    <property type="project" value="InterPro"/>
</dbReference>
<dbReference type="SUPFAM" id="SSF53639">
    <property type="entry name" value="AraD/HMP-PK domain-like"/>
    <property type="match status" value="1"/>
</dbReference>
<dbReference type="CDD" id="cd01169">
    <property type="entry name" value="HMPP_kinase"/>
    <property type="match status" value="1"/>
</dbReference>
<keyword evidence="4" id="KW-0067">ATP-binding</keyword>
<dbReference type="GO" id="GO:0008902">
    <property type="term" value="F:hydroxymethylpyrimidine kinase activity"/>
    <property type="evidence" value="ECO:0007669"/>
    <property type="project" value="TreeGrafter"/>
</dbReference>
<evidence type="ECO:0000259" key="6">
    <source>
        <dbReference type="Pfam" id="PF10120"/>
    </source>
</evidence>
<keyword evidence="3 7" id="KW-0418">Kinase</keyword>
<dbReference type="EMBL" id="CP017686">
    <property type="protein sequence ID" value="AYQ54772.1"/>
    <property type="molecule type" value="Genomic_DNA"/>
</dbReference>
<dbReference type="InterPro" id="IPR029056">
    <property type="entry name" value="Ribokinase-like"/>
</dbReference>
<dbReference type="InterPro" id="IPR004399">
    <property type="entry name" value="HMP/HMP-P_kinase_dom"/>
</dbReference>
<evidence type="ECO:0000256" key="2">
    <source>
        <dbReference type="ARBA" id="ARBA00022741"/>
    </source>
</evidence>
<dbReference type="RefSeq" id="WP_122892417.1">
    <property type="nucleotide sequence ID" value="NZ_CP017686.1"/>
</dbReference>
<evidence type="ECO:0000256" key="1">
    <source>
        <dbReference type="ARBA" id="ARBA00022679"/>
    </source>
</evidence>
<dbReference type="GO" id="GO:0005524">
    <property type="term" value="F:ATP binding"/>
    <property type="evidence" value="ECO:0007669"/>
    <property type="project" value="UniProtKB-KW"/>
</dbReference>
<dbReference type="GeneID" id="41321400"/>
<sequence length="431" mass="46432">MRTALTVAGSDSVGGAGIQADIKAMSSVGVHAASVITAVTAQNTCKVSDIFPMPADIVQAQLDAVLSDCDIKAVKTGMLYNAEIVGVVADTFEDHDIPLIVDPVMVATVGDDLYDKTYVRALKEKLLPICELVTPNRHEAEVLANMRIQNEDDVTFACEIIGKEGTSVLLKGGHMSSVNVVDYLYLSSEITRIRNPRFPYKAGHGSGCTFSAFITANMANGLDLVTSVLESRKMIQKSIETQYAVGKGVPVVNTDVTLTKKEDSDKVAVLRELDAAVGKVCEIMPTELIPKTGMNFAYAKKGAKGPEEIAAVDKRIVVHNGLVKKNGQIRFGAAEHISFVLLEAMKADPDIRCLIEFSAPEEFVENMEDAGLEVTLIRKREGSIAETVRTAIASSRKFPDVLADLSNKKNVTIEVLGKTPADVLSKMDMVL</sequence>
<keyword evidence="1" id="KW-0808">Transferase</keyword>
<dbReference type="InterPro" id="IPR036409">
    <property type="entry name" value="Aldolase_II/adducin_N_sf"/>
</dbReference>
<evidence type="ECO:0000256" key="3">
    <source>
        <dbReference type="ARBA" id="ARBA00022777"/>
    </source>
</evidence>
<gene>
    <name evidence="7" type="ORF">BKD89_02985</name>
</gene>
<dbReference type="Proteomes" id="UP000273278">
    <property type="component" value="Chromosome"/>
</dbReference>
<evidence type="ECO:0000256" key="4">
    <source>
        <dbReference type="ARBA" id="ARBA00022840"/>
    </source>
</evidence>
<dbReference type="FunFam" id="3.40.1190.20:FF:000003">
    <property type="entry name" value="Phosphomethylpyrimidine kinase ThiD"/>
    <property type="match status" value="1"/>
</dbReference>
<keyword evidence="2" id="KW-0547">Nucleotide-binding</keyword>
<feature type="domain" description="Pyridoxamine kinase/Phosphomethylpyrimidine kinase" evidence="5">
    <location>
        <begin position="11"/>
        <end position="251"/>
    </location>
</feature>
<accession>A0A3G3IGX1</accession>
<organism evidence="7 8">
    <name type="scientific">Methanomethylophilus alvi</name>
    <dbReference type="NCBI Taxonomy" id="1291540"/>
    <lineage>
        <taxon>Archaea</taxon>
        <taxon>Methanobacteriati</taxon>
        <taxon>Thermoplasmatota</taxon>
        <taxon>Thermoplasmata</taxon>
        <taxon>Methanomassiliicoccales</taxon>
        <taxon>Methanomethylophilaceae</taxon>
        <taxon>Methanomethylophilus</taxon>
    </lineage>
</organism>
<dbReference type="Pfam" id="PF08543">
    <property type="entry name" value="Phos_pyr_kin"/>
    <property type="match status" value="1"/>
</dbReference>
<dbReference type="Gene3D" id="3.40.225.10">
    <property type="entry name" value="Class II aldolase/adducin N-terminal domain"/>
    <property type="match status" value="1"/>
</dbReference>